<feature type="domain" description="Fibronectin type-III" evidence="2">
    <location>
        <begin position="74"/>
        <end position="169"/>
    </location>
</feature>
<dbReference type="GO" id="GO:0008307">
    <property type="term" value="F:structural constituent of muscle"/>
    <property type="evidence" value="ECO:0007669"/>
    <property type="project" value="TreeGrafter"/>
</dbReference>
<name>A0A1A6H3W3_NEOLE</name>
<dbReference type="SUPFAM" id="SSF49265">
    <property type="entry name" value="Fibronectin type III"/>
    <property type="match status" value="1"/>
</dbReference>
<dbReference type="Gene3D" id="2.60.40.10">
    <property type="entry name" value="Immunoglobulins"/>
    <property type="match status" value="2"/>
</dbReference>
<dbReference type="PROSITE" id="PS50853">
    <property type="entry name" value="FN3"/>
    <property type="match status" value="2"/>
</dbReference>
<dbReference type="FunFam" id="2.60.40.10:FF:000011">
    <property type="entry name" value="Titin b"/>
    <property type="match status" value="1"/>
</dbReference>
<keyword evidence="4" id="KW-1185">Reference proteome</keyword>
<dbReference type="OrthoDB" id="8954335at2759"/>
<evidence type="ECO:0000313" key="4">
    <source>
        <dbReference type="Proteomes" id="UP000092124"/>
    </source>
</evidence>
<proteinExistence type="predicted"/>
<protein>
    <recommendedName>
        <fullName evidence="2">Fibronectin type-III domain-containing protein</fullName>
    </recommendedName>
</protein>
<accession>A0A1A6H3W3</accession>
<dbReference type="PANTHER" id="PTHR14340:SF13">
    <property type="entry name" value="TITIN"/>
    <property type="match status" value="1"/>
</dbReference>
<reference evidence="3 4" key="1">
    <citation type="submission" date="2016-06" db="EMBL/GenBank/DDBJ databases">
        <title>The Draft Genome Sequence and Annotation of the Desert Woodrat Neotoma lepida.</title>
        <authorList>
            <person name="Campbell M."/>
            <person name="Oakeson K.F."/>
            <person name="Yandell M."/>
            <person name="Halpert J.R."/>
            <person name="Dearing D."/>
        </authorList>
    </citation>
    <scope>NUCLEOTIDE SEQUENCE [LARGE SCALE GENOMIC DNA]</scope>
    <source>
        <strain evidence="3">417</strain>
        <tissue evidence="3">Liver</tissue>
    </source>
</reference>
<dbReference type="Proteomes" id="UP000092124">
    <property type="component" value="Unassembled WGS sequence"/>
</dbReference>
<dbReference type="PANTHER" id="PTHR14340">
    <property type="entry name" value="MICROFIBRIL-ASSOCIATED GLYCOPROTEIN 3"/>
    <property type="match status" value="1"/>
</dbReference>
<dbReference type="GO" id="GO:0031430">
    <property type="term" value="C:M band"/>
    <property type="evidence" value="ECO:0007669"/>
    <property type="project" value="TreeGrafter"/>
</dbReference>
<dbReference type="GO" id="GO:0045214">
    <property type="term" value="P:sarcomere organization"/>
    <property type="evidence" value="ECO:0007669"/>
    <property type="project" value="TreeGrafter"/>
</dbReference>
<dbReference type="GO" id="GO:0048738">
    <property type="term" value="P:cardiac muscle tissue development"/>
    <property type="evidence" value="ECO:0007669"/>
    <property type="project" value="TreeGrafter"/>
</dbReference>
<feature type="domain" description="Fibronectin type-III" evidence="2">
    <location>
        <begin position="1"/>
        <end position="70"/>
    </location>
</feature>
<dbReference type="AlphaFoldDB" id="A0A1A6H3W3"/>
<dbReference type="CDD" id="cd00063">
    <property type="entry name" value="FN3"/>
    <property type="match status" value="2"/>
</dbReference>
<dbReference type="STRING" id="56216.A0A1A6H3W3"/>
<sequence>GGSKVFGYHLEQKEKNSILWVKLNKIPIQDTKFKTTGLDEGLEYEFRVSAENIVGIGKPSKVSECYVARDPCDPPGRPEAIVITRNSVTLKWKKPAYDGGSKITGYIVEKKDLPDGRWMKASFTNVVETEFAVSGLVEDQRYEFRVIARNAAGNFSEPSESSGAITARDEIDAPNASLDPKYRDVIIVHAGETFVLEADIR</sequence>
<gene>
    <name evidence="3" type="ORF">A6R68_12150</name>
</gene>
<dbReference type="SMART" id="SM00060">
    <property type="entry name" value="FN3"/>
    <property type="match status" value="2"/>
</dbReference>
<dbReference type="InterPro" id="IPR003961">
    <property type="entry name" value="FN3_dom"/>
</dbReference>
<dbReference type="PRINTS" id="PR00014">
    <property type="entry name" value="FNTYPEIII"/>
</dbReference>
<evidence type="ECO:0000256" key="1">
    <source>
        <dbReference type="ARBA" id="ARBA00023319"/>
    </source>
</evidence>
<comment type="caution">
    <text evidence="3">The sequence shown here is derived from an EMBL/GenBank/DDBJ whole genome shotgun (WGS) entry which is preliminary data.</text>
</comment>
<dbReference type="InterPro" id="IPR013783">
    <property type="entry name" value="Ig-like_fold"/>
</dbReference>
<feature type="non-terminal residue" evidence="3">
    <location>
        <position position="1"/>
    </location>
</feature>
<feature type="non-terminal residue" evidence="3">
    <location>
        <position position="201"/>
    </location>
</feature>
<dbReference type="Pfam" id="PF00041">
    <property type="entry name" value="fn3"/>
    <property type="match status" value="2"/>
</dbReference>
<dbReference type="EMBL" id="LZPO01048353">
    <property type="protein sequence ID" value="OBS73273.1"/>
    <property type="molecule type" value="Genomic_DNA"/>
</dbReference>
<evidence type="ECO:0000259" key="2">
    <source>
        <dbReference type="PROSITE" id="PS50853"/>
    </source>
</evidence>
<keyword evidence="1" id="KW-0393">Immunoglobulin domain</keyword>
<organism evidence="3 4">
    <name type="scientific">Neotoma lepida</name>
    <name type="common">Desert woodrat</name>
    <dbReference type="NCBI Taxonomy" id="56216"/>
    <lineage>
        <taxon>Eukaryota</taxon>
        <taxon>Metazoa</taxon>
        <taxon>Chordata</taxon>
        <taxon>Craniata</taxon>
        <taxon>Vertebrata</taxon>
        <taxon>Euteleostomi</taxon>
        <taxon>Mammalia</taxon>
        <taxon>Eutheria</taxon>
        <taxon>Euarchontoglires</taxon>
        <taxon>Glires</taxon>
        <taxon>Rodentia</taxon>
        <taxon>Myomorpha</taxon>
        <taxon>Muroidea</taxon>
        <taxon>Cricetidae</taxon>
        <taxon>Neotominae</taxon>
        <taxon>Neotoma</taxon>
    </lineage>
</organism>
<evidence type="ECO:0000313" key="3">
    <source>
        <dbReference type="EMBL" id="OBS73273.1"/>
    </source>
</evidence>
<dbReference type="InterPro" id="IPR036116">
    <property type="entry name" value="FN3_sf"/>
</dbReference>